<keyword evidence="2" id="KW-1185">Reference proteome</keyword>
<evidence type="ECO:0000313" key="2">
    <source>
        <dbReference type="Proteomes" id="UP000321129"/>
    </source>
</evidence>
<proteinExistence type="predicted"/>
<dbReference type="RefSeq" id="WP_147123343.1">
    <property type="nucleotide sequence ID" value="NZ_VOPY01000003.1"/>
</dbReference>
<dbReference type="AlphaFoldDB" id="A0A5C6U5E6"/>
<name>A0A5C6U5E6_9SPHN</name>
<protein>
    <submittedName>
        <fullName evidence="1">Uncharacterized protein</fullName>
    </submittedName>
</protein>
<gene>
    <name evidence="1" type="ORF">FSZ31_10480</name>
</gene>
<evidence type="ECO:0000313" key="1">
    <source>
        <dbReference type="EMBL" id="TXC68123.1"/>
    </source>
</evidence>
<dbReference type="EMBL" id="VOPY01000003">
    <property type="protein sequence ID" value="TXC68123.1"/>
    <property type="molecule type" value="Genomic_DNA"/>
</dbReference>
<dbReference type="OrthoDB" id="7406594at2"/>
<accession>A0A5C6U5E6</accession>
<reference evidence="1 2" key="1">
    <citation type="submission" date="2019-08" db="EMBL/GenBank/DDBJ databases">
        <title>Sphingorhabdus soil sp. nov., isolated from arctic soil.</title>
        <authorList>
            <person name="Liu Y."/>
        </authorList>
    </citation>
    <scope>NUCLEOTIDE SEQUENCE [LARGE SCALE GENOMIC DNA]</scope>
    <source>
        <strain evidence="1 2">D-2Q-5-6</strain>
    </source>
</reference>
<organism evidence="1 2">
    <name type="scientific">Flavisphingopyxis soli</name>
    <dbReference type="NCBI Taxonomy" id="2601267"/>
    <lineage>
        <taxon>Bacteria</taxon>
        <taxon>Pseudomonadati</taxon>
        <taxon>Pseudomonadota</taxon>
        <taxon>Alphaproteobacteria</taxon>
        <taxon>Sphingomonadales</taxon>
        <taxon>Sphingopyxidaceae</taxon>
        <taxon>Flavisphingopyxis</taxon>
    </lineage>
</organism>
<dbReference type="Proteomes" id="UP000321129">
    <property type="component" value="Unassembled WGS sequence"/>
</dbReference>
<sequence>MIYPLTLLIAAAFTPGQTAVQGPRPAPVAGLEPRTVAASGPSYADLVDLSDAARLVAMATVRSAVAVERERSPGLRPGTVRLYIEADVDSVIRGTAGLPKRIVYLADVPLDSRGKAPKIKKQRMILFATGTAPTGQLQLAARDAQIAWSPATEAMVRSIQRDLVTANAPPIVTGISSAFFVRGSLPGEGETQIFLNTASGDPASLNVLSRPGQARRWAVAFGEILDESASVPVAGTLGWQRLACGLPASLPPGSLQGLEPAQAQAARSDYRFILDSLGPCGRTRPTE</sequence>
<comment type="caution">
    <text evidence="1">The sequence shown here is derived from an EMBL/GenBank/DDBJ whole genome shotgun (WGS) entry which is preliminary data.</text>
</comment>